<dbReference type="Gramene" id="rna1686">
    <property type="protein sequence ID" value="RHN78161.1"/>
    <property type="gene ID" value="gene1686"/>
</dbReference>
<dbReference type="AlphaFoldDB" id="A0A396JNB3"/>
<accession>A0A396JNB3</accession>
<dbReference type="Proteomes" id="UP000265566">
    <property type="component" value="Chromosome 1"/>
</dbReference>
<organism evidence="1 2">
    <name type="scientific">Medicago truncatula</name>
    <name type="common">Barrel medic</name>
    <name type="synonym">Medicago tribuloides</name>
    <dbReference type="NCBI Taxonomy" id="3880"/>
    <lineage>
        <taxon>Eukaryota</taxon>
        <taxon>Viridiplantae</taxon>
        <taxon>Streptophyta</taxon>
        <taxon>Embryophyta</taxon>
        <taxon>Tracheophyta</taxon>
        <taxon>Spermatophyta</taxon>
        <taxon>Magnoliopsida</taxon>
        <taxon>eudicotyledons</taxon>
        <taxon>Gunneridae</taxon>
        <taxon>Pentapetalae</taxon>
        <taxon>rosids</taxon>
        <taxon>fabids</taxon>
        <taxon>Fabales</taxon>
        <taxon>Fabaceae</taxon>
        <taxon>Papilionoideae</taxon>
        <taxon>50 kb inversion clade</taxon>
        <taxon>NPAAA clade</taxon>
        <taxon>Hologalegina</taxon>
        <taxon>IRL clade</taxon>
        <taxon>Trifolieae</taxon>
        <taxon>Medicago</taxon>
    </lineage>
</organism>
<evidence type="ECO:0000313" key="2">
    <source>
        <dbReference type="Proteomes" id="UP000265566"/>
    </source>
</evidence>
<proteinExistence type="predicted"/>
<name>A0A396JNB3_MEDTR</name>
<dbReference type="EMBL" id="PSQE01000001">
    <property type="protein sequence ID" value="RHN78161.1"/>
    <property type="molecule type" value="Genomic_DNA"/>
</dbReference>
<gene>
    <name evidence="1" type="ORF">MtrunA17_Chr1g0162481</name>
</gene>
<sequence length="56" mass="6532">MKVDLVDKELIHLQDCGFNSCYRCQDFCKYLSKLSLSLKEFYLNCMNGNNQCMIGI</sequence>
<protein>
    <submittedName>
        <fullName evidence="1">Uncharacterized protein</fullName>
    </submittedName>
</protein>
<comment type="caution">
    <text evidence="1">The sequence shown here is derived from an EMBL/GenBank/DDBJ whole genome shotgun (WGS) entry which is preliminary data.</text>
</comment>
<evidence type="ECO:0000313" key="1">
    <source>
        <dbReference type="EMBL" id="RHN78161.1"/>
    </source>
</evidence>
<reference evidence="2" key="1">
    <citation type="journal article" date="2018" name="Nat. Plants">
        <title>Whole-genome landscape of Medicago truncatula symbiotic genes.</title>
        <authorList>
            <person name="Pecrix Y."/>
            <person name="Staton S.E."/>
            <person name="Sallet E."/>
            <person name="Lelandais-Briere C."/>
            <person name="Moreau S."/>
            <person name="Carrere S."/>
            <person name="Blein T."/>
            <person name="Jardinaud M.F."/>
            <person name="Latrasse D."/>
            <person name="Zouine M."/>
            <person name="Zahm M."/>
            <person name="Kreplak J."/>
            <person name="Mayjonade B."/>
            <person name="Satge C."/>
            <person name="Perez M."/>
            <person name="Cauet S."/>
            <person name="Marande W."/>
            <person name="Chantry-Darmon C."/>
            <person name="Lopez-Roques C."/>
            <person name="Bouchez O."/>
            <person name="Berard A."/>
            <person name="Debelle F."/>
            <person name="Munos S."/>
            <person name="Bendahmane A."/>
            <person name="Berges H."/>
            <person name="Niebel A."/>
            <person name="Buitink J."/>
            <person name="Frugier F."/>
            <person name="Benhamed M."/>
            <person name="Crespi M."/>
            <person name="Gouzy J."/>
            <person name="Gamas P."/>
        </authorList>
    </citation>
    <scope>NUCLEOTIDE SEQUENCE [LARGE SCALE GENOMIC DNA]</scope>
    <source>
        <strain evidence="2">cv. Jemalong A17</strain>
    </source>
</reference>